<dbReference type="AlphaFoldDB" id="A0A3L7J0T7"/>
<sequence length="195" mass="21614">MSKKKKPANRTGHPARRSHLNLVGSPSTADTALLLKFTTWYRKHAVEYDEHPEPDAFKILAGVLFQLAADRGLSLSHPTVDVLDTVLGMVADDEELSELEGPALDVFMHFLEFLNETDAWRGTDEEFDESIQFIGTLLDDSLDDENEPEAILDELLEGLEAIPNVPIESGTSDPVANTRRETAQNTWSDRPPASS</sequence>
<feature type="compositionally biased region" description="Basic residues" evidence="1">
    <location>
        <begin position="1"/>
        <end position="19"/>
    </location>
</feature>
<organism evidence="2 3">
    <name type="scientific">Mycetocola zhadangensis</name>
    <dbReference type="NCBI Taxonomy" id="1164595"/>
    <lineage>
        <taxon>Bacteria</taxon>
        <taxon>Bacillati</taxon>
        <taxon>Actinomycetota</taxon>
        <taxon>Actinomycetes</taxon>
        <taxon>Micrococcales</taxon>
        <taxon>Microbacteriaceae</taxon>
        <taxon>Mycetocola</taxon>
    </lineage>
</organism>
<comment type="caution">
    <text evidence="2">The sequence shown here is derived from an EMBL/GenBank/DDBJ whole genome shotgun (WGS) entry which is preliminary data.</text>
</comment>
<protein>
    <submittedName>
        <fullName evidence="2">Uncharacterized protein</fullName>
    </submittedName>
</protein>
<dbReference type="EMBL" id="RCWJ01000002">
    <property type="protein sequence ID" value="RLQ84116.1"/>
    <property type="molecule type" value="Genomic_DNA"/>
</dbReference>
<proteinExistence type="predicted"/>
<gene>
    <name evidence="2" type="ORF">D9V28_07740</name>
</gene>
<feature type="region of interest" description="Disordered" evidence="1">
    <location>
        <begin position="1"/>
        <end position="22"/>
    </location>
</feature>
<keyword evidence="3" id="KW-1185">Reference proteome</keyword>
<dbReference type="Proteomes" id="UP000282460">
    <property type="component" value="Unassembled WGS sequence"/>
</dbReference>
<evidence type="ECO:0000313" key="3">
    <source>
        <dbReference type="Proteomes" id="UP000282460"/>
    </source>
</evidence>
<dbReference type="OrthoDB" id="5111074at2"/>
<feature type="compositionally biased region" description="Polar residues" evidence="1">
    <location>
        <begin position="183"/>
        <end position="195"/>
    </location>
</feature>
<name>A0A3L7J0T7_9MICO</name>
<evidence type="ECO:0000313" key="2">
    <source>
        <dbReference type="EMBL" id="RLQ84116.1"/>
    </source>
</evidence>
<evidence type="ECO:0000256" key="1">
    <source>
        <dbReference type="SAM" id="MobiDB-lite"/>
    </source>
</evidence>
<accession>A0A3L7J0T7</accession>
<reference evidence="2 3" key="1">
    <citation type="submission" date="2018-10" db="EMBL/GenBank/DDBJ databases">
        <authorList>
            <person name="Li J."/>
        </authorList>
    </citation>
    <scope>NUCLEOTIDE SEQUENCE [LARGE SCALE GENOMIC DNA]</scope>
    <source>
        <strain evidence="2 3">ZD1-4</strain>
    </source>
</reference>
<dbReference type="RefSeq" id="WP_121659162.1">
    <property type="nucleotide sequence ID" value="NZ_BMEK01000002.1"/>
</dbReference>
<feature type="region of interest" description="Disordered" evidence="1">
    <location>
        <begin position="163"/>
        <end position="195"/>
    </location>
</feature>